<dbReference type="Proteomes" id="UP000005309">
    <property type="component" value="Unassembled WGS sequence"/>
</dbReference>
<dbReference type="InterPro" id="IPR036249">
    <property type="entry name" value="Thioredoxin-like_sf"/>
</dbReference>
<keyword evidence="2" id="KW-1185">Reference proteome</keyword>
<dbReference type="EMBL" id="ACLA01000022">
    <property type="protein sequence ID" value="EEQ48105.1"/>
    <property type="molecule type" value="Genomic_DNA"/>
</dbReference>
<evidence type="ECO:0000313" key="2">
    <source>
        <dbReference type="Proteomes" id="UP000005309"/>
    </source>
</evidence>
<protein>
    <recommendedName>
        <fullName evidence="3">Glutaredoxin</fullName>
    </recommendedName>
</protein>
<evidence type="ECO:0008006" key="3">
    <source>
        <dbReference type="Google" id="ProtNLM"/>
    </source>
</evidence>
<dbReference type="AlphaFoldDB" id="C4V557"/>
<dbReference type="OrthoDB" id="5348456at2"/>
<dbReference type="eggNOG" id="COG0695">
    <property type="taxonomic scope" value="Bacteria"/>
</dbReference>
<accession>C4V557</accession>
<gene>
    <name evidence="1" type="ORF">HMPREF0908_1651</name>
</gene>
<dbReference type="RefSeq" id="WP_006690385.1">
    <property type="nucleotide sequence ID" value="NZ_GG694006.1"/>
</dbReference>
<reference evidence="1 2" key="1">
    <citation type="submission" date="2009-04" db="EMBL/GenBank/DDBJ databases">
        <authorList>
            <person name="Qin X."/>
            <person name="Bachman B."/>
            <person name="Battles P."/>
            <person name="Bell A."/>
            <person name="Bess C."/>
            <person name="Bickham C."/>
            <person name="Chaboub L."/>
            <person name="Chen D."/>
            <person name="Coyle M."/>
            <person name="Deiros D.R."/>
            <person name="Dinh H."/>
            <person name="Forbes L."/>
            <person name="Fowler G."/>
            <person name="Francisco L."/>
            <person name="Fu Q."/>
            <person name="Gubbala S."/>
            <person name="Hale W."/>
            <person name="Han Y."/>
            <person name="Hemphill L."/>
            <person name="Highlander S.K."/>
            <person name="Hirani K."/>
            <person name="Hogues M."/>
            <person name="Jackson L."/>
            <person name="Jakkamsetti A."/>
            <person name="Javaid M."/>
            <person name="Jiang H."/>
            <person name="Korchina V."/>
            <person name="Kovar C."/>
            <person name="Lara F."/>
            <person name="Lee S."/>
            <person name="Mata R."/>
            <person name="Mathew T."/>
            <person name="Moen C."/>
            <person name="Morales K."/>
            <person name="Munidasa M."/>
            <person name="Nazareth L."/>
            <person name="Ngo R."/>
            <person name="Nguyen L."/>
            <person name="Okwuonu G."/>
            <person name="Ongeri F."/>
            <person name="Patil S."/>
            <person name="Petrosino J."/>
            <person name="Pham C."/>
            <person name="Pham P."/>
            <person name="Pu L.-L."/>
            <person name="Puazo M."/>
            <person name="Raj R."/>
            <person name="Reid J."/>
            <person name="Rouhana J."/>
            <person name="Saada N."/>
            <person name="Shang Y."/>
            <person name="Simmons D."/>
            <person name="Thornton R."/>
            <person name="Warren J."/>
            <person name="Weissenberger G."/>
            <person name="Zhang J."/>
            <person name="Zhang L."/>
            <person name="Zhou C."/>
            <person name="Zhu D."/>
            <person name="Muzny D."/>
            <person name="Worley K."/>
            <person name="Gibbs R."/>
        </authorList>
    </citation>
    <scope>NUCLEOTIDE SEQUENCE [LARGE SCALE GENOMIC DNA]</scope>
    <source>
        <strain evidence="1 2">ATCC 43531</strain>
    </source>
</reference>
<name>C4V557_9FIRM</name>
<dbReference type="SUPFAM" id="SSF52833">
    <property type="entry name" value="Thioredoxin-like"/>
    <property type="match status" value="1"/>
</dbReference>
<comment type="caution">
    <text evidence="1">The sequence shown here is derived from an EMBL/GenBank/DDBJ whole genome shotgun (WGS) entry which is preliminary data.</text>
</comment>
<evidence type="ECO:0000313" key="1">
    <source>
        <dbReference type="EMBL" id="EEQ48105.1"/>
    </source>
</evidence>
<proteinExistence type="predicted"/>
<dbReference type="STRING" id="638302.HMPREF0908_1651"/>
<dbReference type="HOGENOM" id="CLU_090389_20_1_9"/>
<organism evidence="1 2">
    <name type="scientific">Selenomonas flueggei ATCC 43531</name>
    <dbReference type="NCBI Taxonomy" id="638302"/>
    <lineage>
        <taxon>Bacteria</taxon>
        <taxon>Bacillati</taxon>
        <taxon>Bacillota</taxon>
        <taxon>Negativicutes</taxon>
        <taxon>Selenomonadales</taxon>
        <taxon>Selenomonadaceae</taxon>
        <taxon>Selenomonas</taxon>
    </lineage>
</organism>
<sequence length="95" mass="10562">MKTLTMIEMQGCPYCANAHRAIDALRAEGGVYADVPLTFIDENNEPERTQPYAGQYYYVPSIFMDGTKLYEAQPGQGYEAIYAEVKHAFDAAGRG</sequence>